<evidence type="ECO:0000313" key="3">
    <source>
        <dbReference type="Proteomes" id="UP000472274"/>
    </source>
</evidence>
<dbReference type="Proteomes" id="UP000472274">
    <property type="component" value="Unplaced"/>
</dbReference>
<feature type="region of interest" description="Disordered" evidence="1">
    <location>
        <begin position="59"/>
        <end position="144"/>
    </location>
</feature>
<dbReference type="InParanoid" id="A0A674I9L7"/>
<reference evidence="2" key="2">
    <citation type="submission" date="2025-09" db="UniProtKB">
        <authorList>
            <consortium name="Ensembl"/>
        </authorList>
    </citation>
    <scope>IDENTIFICATION</scope>
</reference>
<protein>
    <submittedName>
        <fullName evidence="2">Uncharacterized protein</fullName>
    </submittedName>
</protein>
<sequence>MNGVVSQIPQQARLCPQLHLAQGTSLSSPSCTMLRRKPCVGGAALELPGRHCYNASRRLPESPCSGCSAAGDRTRRIQGVPRPAQRLRQTHSPSAMAGEPQQPQPSPDEECAQEEDDQSHNARGIPPLSHLPVSHEASGAVPHQERGVTAHTRALDWRTPHTHWAGLDLGMHHTAQPVSL</sequence>
<accession>A0A674I9L7</accession>
<reference evidence="2" key="1">
    <citation type="submission" date="2025-08" db="UniProtKB">
        <authorList>
            <consortium name="Ensembl"/>
        </authorList>
    </citation>
    <scope>IDENTIFICATION</scope>
</reference>
<organism evidence="2 3">
    <name type="scientific">Terrapene triunguis</name>
    <name type="common">Three-toed box turtle</name>
    <dbReference type="NCBI Taxonomy" id="2587831"/>
    <lineage>
        <taxon>Eukaryota</taxon>
        <taxon>Metazoa</taxon>
        <taxon>Chordata</taxon>
        <taxon>Craniata</taxon>
        <taxon>Vertebrata</taxon>
        <taxon>Euteleostomi</taxon>
        <taxon>Archelosauria</taxon>
        <taxon>Testudinata</taxon>
        <taxon>Testudines</taxon>
        <taxon>Cryptodira</taxon>
        <taxon>Durocryptodira</taxon>
        <taxon>Testudinoidea</taxon>
        <taxon>Emydidae</taxon>
        <taxon>Terrapene</taxon>
    </lineage>
</organism>
<proteinExistence type="predicted"/>
<dbReference type="GeneTree" id="ENSGT00950000185703"/>
<evidence type="ECO:0000313" key="2">
    <source>
        <dbReference type="Ensembl" id="ENSTMTP00000006081.1"/>
    </source>
</evidence>
<name>A0A674I9L7_9SAUR</name>
<dbReference type="AlphaFoldDB" id="A0A674I9L7"/>
<feature type="compositionally biased region" description="Acidic residues" evidence="1">
    <location>
        <begin position="107"/>
        <end position="117"/>
    </location>
</feature>
<dbReference type="Ensembl" id="ENSTMTT00000006278.1">
    <property type="protein sequence ID" value="ENSTMTP00000006081.1"/>
    <property type="gene ID" value="ENSTMTG00000004467.1"/>
</dbReference>
<evidence type="ECO:0000256" key="1">
    <source>
        <dbReference type="SAM" id="MobiDB-lite"/>
    </source>
</evidence>
<keyword evidence="3" id="KW-1185">Reference proteome</keyword>